<dbReference type="CDD" id="cd02440">
    <property type="entry name" value="AdoMet_MTases"/>
    <property type="match status" value="1"/>
</dbReference>
<dbReference type="Pfam" id="PF13489">
    <property type="entry name" value="Methyltransf_23"/>
    <property type="match status" value="1"/>
</dbReference>
<dbReference type="SUPFAM" id="SSF53335">
    <property type="entry name" value="S-adenosyl-L-methionine-dependent methyltransferases"/>
    <property type="match status" value="1"/>
</dbReference>
<keyword evidence="2" id="KW-1185">Reference proteome</keyword>
<protein>
    <recommendedName>
        <fullName evidence="3">S-adenosyl-L-methionine-dependent methyltransferase</fullName>
    </recommendedName>
</protein>
<dbReference type="Gene3D" id="3.40.50.150">
    <property type="entry name" value="Vaccinia Virus protein VP39"/>
    <property type="match status" value="1"/>
</dbReference>
<gene>
    <name evidence="1" type="ORF">R9X50_00413700</name>
</gene>
<dbReference type="PANTHER" id="PTHR45036">
    <property type="entry name" value="METHYLTRANSFERASE LIKE 7B"/>
    <property type="match status" value="1"/>
</dbReference>
<evidence type="ECO:0008006" key="3">
    <source>
        <dbReference type="Google" id="ProtNLM"/>
    </source>
</evidence>
<dbReference type="Proteomes" id="UP001303373">
    <property type="component" value="Chromosome 5"/>
</dbReference>
<reference evidence="1 2" key="1">
    <citation type="submission" date="2023-11" db="EMBL/GenBank/DDBJ databases">
        <title>An acidophilic fungus is an integral part of prey digestion in a carnivorous sundew plant.</title>
        <authorList>
            <person name="Tsai I.J."/>
        </authorList>
    </citation>
    <scope>NUCLEOTIDE SEQUENCE [LARGE SCALE GENOMIC DNA]</scope>
    <source>
        <strain evidence="1">169a</strain>
    </source>
</reference>
<dbReference type="EMBL" id="CP138584">
    <property type="protein sequence ID" value="WPH01298.1"/>
    <property type="molecule type" value="Genomic_DNA"/>
</dbReference>
<dbReference type="PANTHER" id="PTHR45036:SF1">
    <property type="entry name" value="METHYLTRANSFERASE LIKE 7A"/>
    <property type="match status" value="1"/>
</dbReference>
<dbReference type="InterPro" id="IPR029063">
    <property type="entry name" value="SAM-dependent_MTases_sf"/>
</dbReference>
<evidence type="ECO:0000313" key="1">
    <source>
        <dbReference type="EMBL" id="WPH01298.1"/>
    </source>
</evidence>
<name>A0AAQ3M705_9PEZI</name>
<evidence type="ECO:0000313" key="2">
    <source>
        <dbReference type="Proteomes" id="UP001303373"/>
    </source>
</evidence>
<dbReference type="AlphaFoldDB" id="A0AAQ3M705"/>
<proteinExistence type="predicted"/>
<organism evidence="1 2">
    <name type="scientific">Acrodontium crateriforme</name>
    <dbReference type="NCBI Taxonomy" id="150365"/>
    <lineage>
        <taxon>Eukaryota</taxon>
        <taxon>Fungi</taxon>
        <taxon>Dikarya</taxon>
        <taxon>Ascomycota</taxon>
        <taxon>Pezizomycotina</taxon>
        <taxon>Dothideomycetes</taxon>
        <taxon>Dothideomycetidae</taxon>
        <taxon>Mycosphaerellales</taxon>
        <taxon>Teratosphaeriaceae</taxon>
        <taxon>Acrodontium</taxon>
    </lineage>
</organism>
<accession>A0AAQ3M705</accession>
<sequence>MPFDIKKRWNSYTEPALPLKYAIWYLLSNLGSGFHRLGTRTFAMWYSSLGHHFARFEEQHTPVPRLVGMAQGAVLDVGPGPGNQLSRFNPSKIIHVYGIEPNDLLLGVLRERLNEYADLQKVYTPINASLEDDATLCSYGISEGSIDTLVCMQVLCSVSDPMTASKRLYKLLKPGGQLLFWEHQSSKDTTTRVIQRFWDLIWSPLIGNCHLASEAEKAIMSAGEWEIQELGYDESQPYNVMPRVWGHFVKPQ</sequence>
<dbReference type="InterPro" id="IPR052356">
    <property type="entry name" value="Thiol_S-MT"/>
</dbReference>